<sequence>IENQQHQKQIIHNNIVKCQQNFTDNTTKMIDSILKRQSQYVQSINIITPSTVITEPKEIKKAISKYFET</sequence>
<dbReference type="EMBL" id="CAJVPU010020127">
    <property type="protein sequence ID" value="CAG8675099.1"/>
    <property type="molecule type" value="Genomic_DNA"/>
</dbReference>
<evidence type="ECO:0000313" key="1">
    <source>
        <dbReference type="EMBL" id="CAG8675099.1"/>
    </source>
</evidence>
<evidence type="ECO:0000313" key="2">
    <source>
        <dbReference type="Proteomes" id="UP000789702"/>
    </source>
</evidence>
<proteinExistence type="predicted"/>
<name>A0ACA9NSN9_9GLOM</name>
<reference evidence="1" key="1">
    <citation type="submission" date="2021-06" db="EMBL/GenBank/DDBJ databases">
        <authorList>
            <person name="Kallberg Y."/>
            <person name="Tangrot J."/>
            <person name="Rosling A."/>
        </authorList>
    </citation>
    <scope>NUCLEOTIDE SEQUENCE</scope>
    <source>
        <strain evidence="1">IL203A</strain>
    </source>
</reference>
<accession>A0ACA9NSN9</accession>
<comment type="caution">
    <text evidence="1">The sequence shown here is derived from an EMBL/GenBank/DDBJ whole genome shotgun (WGS) entry which is preliminary data.</text>
</comment>
<keyword evidence="2" id="KW-1185">Reference proteome</keyword>
<protein>
    <submittedName>
        <fullName evidence="1">6224_t:CDS:1</fullName>
    </submittedName>
</protein>
<gene>
    <name evidence="1" type="ORF">DHETER_LOCUS10364</name>
</gene>
<organism evidence="1 2">
    <name type="scientific">Dentiscutata heterogama</name>
    <dbReference type="NCBI Taxonomy" id="1316150"/>
    <lineage>
        <taxon>Eukaryota</taxon>
        <taxon>Fungi</taxon>
        <taxon>Fungi incertae sedis</taxon>
        <taxon>Mucoromycota</taxon>
        <taxon>Glomeromycotina</taxon>
        <taxon>Glomeromycetes</taxon>
        <taxon>Diversisporales</taxon>
        <taxon>Gigasporaceae</taxon>
        <taxon>Dentiscutata</taxon>
    </lineage>
</organism>
<dbReference type="Proteomes" id="UP000789702">
    <property type="component" value="Unassembled WGS sequence"/>
</dbReference>
<feature type="non-terminal residue" evidence="1">
    <location>
        <position position="1"/>
    </location>
</feature>